<comment type="subunit">
    <text evidence="3 15">The main subunits of complex b-c1 are: cytochrome b, cytochrome c1 and the Rieske protein.</text>
</comment>
<dbReference type="PROSITE" id="PS51007">
    <property type="entry name" value="CYTC"/>
    <property type="match status" value="1"/>
</dbReference>
<dbReference type="SUPFAM" id="SSF81648">
    <property type="entry name" value="a domain/subunit of cytochrome bc1 complex (Ubiquinol-cytochrome c reductase)"/>
    <property type="match status" value="1"/>
</dbReference>
<feature type="transmembrane region" description="Helical" evidence="16">
    <location>
        <begin position="309"/>
        <end position="329"/>
    </location>
</feature>
<dbReference type="PANTHER" id="PTHR19271">
    <property type="entry name" value="CYTOCHROME B"/>
    <property type="match status" value="1"/>
</dbReference>
<dbReference type="InterPro" id="IPR002326">
    <property type="entry name" value="Cyt_c1"/>
</dbReference>
<evidence type="ECO:0000259" key="19">
    <source>
        <dbReference type="PROSITE" id="PS51007"/>
    </source>
</evidence>
<dbReference type="GO" id="GO:0046872">
    <property type="term" value="F:metal ion binding"/>
    <property type="evidence" value="ECO:0007669"/>
    <property type="project" value="UniProtKB-KW"/>
</dbReference>
<dbReference type="CDD" id="cd00284">
    <property type="entry name" value="Cytochrome_b_N"/>
    <property type="match status" value="1"/>
</dbReference>
<comment type="function">
    <text evidence="1 15">Component of the ubiquinol-cytochrome c reductase complex (complex III or cytochrome b-c1 complex), which is a respiratory chain that generates an electrochemical potential coupled to ATP synthesis.</text>
</comment>
<evidence type="ECO:0000256" key="1">
    <source>
        <dbReference type="ARBA" id="ARBA00002444"/>
    </source>
</evidence>
<evidence type="ECO:0000313" key="20">
    <source>
        <dbReference type="EMBL" id="ODS01450.1"/>
    </source>
</evidence>
<evidence type="ECO:0000256" key="8">
    <source>
        <dbReference type="ARBA" id="ARBA00022692"/>
    </source>
</evidence>
<dbReference type="CDD" id="cd00290">
    <property type="entry name" value="cytochrome_b_C"/>
    <property type="match status" value="1"/>
</dbReference>
<feature type="transmembrane region" description="Helical" evidence="16">
    <location>
        <begin position="341"/>
        <end position="361"/>
    </location>
</feature>
<dbReference type="GO" id="GO:0008121">
    <property type="term" value="F:quinol-cytochrome-c reductase activity"/>
    <property type="evidence" value="ECO:0007669"/>
    <property type="project" value="TreeGrafter"/>
</dbReference>
<dbReference type="PRINTS" id="PR00603">
    <property type="entry name" value="CYTOCHROMEC1"/>
</dbReference>
<dbReference type="InterPro" id="IPR027387">
    <property type="entry name" value="Cytb/b6-like_sf"/>
</dbReference>
<evidence type="ECO:0000256" key="16">
    <source>
        <dbReference type="SAM" id="Phobius"/>
    </source>
</evidence>
<feature type="domain" description="Cytochrome c" evidence="19">
    <location>
        <begin position="479"/>
        <end position="634"/>
    </location>
</feature>
<dbReference type="GO" id="GO:0016491">
    <property type="term" value="F:oxidoreductase activity"/>
    <property type="evidence" value="ECO:0007669"/>
    <property type="project" value="InterPro"/>
</dbReference>
<dbReference type="GO" id="GO:0016020">
    <property type="term" value="C:membrane"/>
    <property type="evidence" value="ECO:0007669"/>
    <property type="project" value="UniProtKB-SubCell"/>
</dbReference>
<feature type="transmembrane region" description="Helical" evidence="16">
    <location>
        <begin position="42"/>
        <end position="69"/>
    </location>
</feature>
<dbReference type="PANTHER" id="PTHR19271:SF16">
    <property type="entry name" value="CYTOCHROME B"/>
    <property type="match status" value="1"/>
</dbReference>
<evidence type="ECO:0000256" key="12">
    <source>
        <dbReference type="ARBA" id="ARBA00023004"/>
    </source>
</evidence>
<comment type="caution">
    <text evidence="20">The sequence shown here is derived from an EMBL/GenBank/DDBJ whole genome shotgun (WGS) entry which is preliminary data.</text>
</comment>
<keyword evidence="21" id="KW-1185">Reference proteome</keyword>
<comment type="similarity">
    <text evidence="15">Belongs to the cytochrome b family.</text>
</comment>
<dbReference type="RefSeq" id="WP_069440825.1">
    <property type="nucleotide sequence ID" value="NZ_LPWF01000007.1"/>
</dbReference>
<sequence>MSHPSTYQPASGIEKWLDTRLPFPRVMHDQFLVFPTPRNLNYWWTFGGILTFMLAVQMATGIVLAMHYVPTPEGAFDSVEKIMRDVNWGWLLRYGHAVGASMFFLAVYIHSFRGLYYGSYKAPREVLWILGVVILLLMIATAFMGYSLVWGQMSFWAVTVITNLFSSLDSLIPGLGTTLVEWIWGGFSVGGPTLNRLYALHYLFPFVIAGVVILHIWALHVPGNNNPTGVDVKTAKDTIPFHPYYTIKDGFALVLFLLLFAVLLFYAPNLLGHADNYIPANPLQTPPHIVPEWYFLPFYAILRAIPNKLFGVIGLLGSIGVLVFIPWLDTSRIRSTSYRPIYKWFFWLFVITCLGLGYLGSQAPEGWYLFFGRLATFYYFAFFLLIMPIVGLIERPKKLPGSITQSVLGSEPPPVSSEPVREGVAPWHAFPVAALLALASVSLLLPAAALAEEAANGHGPVIKAQEWSFAPPFGSFDQAQLQRGYRVYKEICANCHSMRLLSYRNLAEPGGPHFSPKAVETLAAQAQVTDGPDDKGQMFHRPGRASDAFRSPFANDQAARAANSGALPPDLSVIAKARPGGPDFLYALLTGYQQPPAGFDLTQGMHYNAAFPGHQIAMPNPLVDGAVPYTDGTKPTVDNYAKDVTAFLMWSAEPKLEERHKIGARVMIFLLVFAVIMYFAKRAVWARLHRHDHEAHTA</sequence>
<keyword evidence="11 16" id="KW-1133">Transmembrane helix</keyword>
<feature type="binding site" description="covalent" evidence="14">
    <location>
        <position position="496"/>
    </location>
    <ligand>
        <name>heme c</name>
        <dbReference type="ChEBI" id="CHEBI:61717"/>
    </ligand>
</feature>
<comment type="cofactor">
    <cofactor evidence="15">
        <name>heme b</name>
        <dbReference type="ChEBI" id="CHEBI:60344"/>
    </cofactor>
    <text evidence="15">Binds 2 heme groups non-covalently.</text>
</comment>
<feature type="binding site" description="covalent" evidence="14">
    <location>
        <position position="618"/>
    </location>
    <ligand>
        <name>heme c</name>
        <dbReference type="ChEBI" id="CHEBI:61717"/>
    </ligand>
</feature>
<evidence type="ECO:0000256" key="4">
    <source>
        <dbReference type="ARBA" id="ARBA00013531"/>
    </source>
</evidence>
<evidence type="ECO:0000256" key="6">
    <source>
        <dbReference type="ARBA" id="ARBA00022617"/>
    </source>
</evidence>
<dbReference type="SUPFAM" id="SSF46626">
    <property type="entry name" value="Cytochrome c"/>
    <property type="match status" value="1"/>
</dbReference>
<evidence type="ECO:0000256" key="13">
    <source>
        <dbReference type="ARBA" id="ARBA00023136"/>
    </source>
</evidence>
<dbReference type="InterPro" id="IPR005798">
    <property type="entry name" value="Cyt_b/b6_C"/>
</dbReference>
<evidence type="ECO:0000259" key="18">
    <source>
        <dbReference type="PROSITE" id="PS51003"/>
    </source>
</evidence>
<keyword evidence="13 16" id="KW-0472">Membrane</keyword>
<evidence type="ECO:0000256" key="15">
    <source>
        <dbReference type="RuleBase" id="RU003385"/>
    </source>
</evidence>
<keyword evidence="10 15" id="KW-0249">Electron transport</keyword>
<evidence type="ECO:0000256" key="11">
    <source>
        <dbReference type="ARBA" id="ARBA00022989"/>
    </source>
</evidence>
<dbReference type="Pfam" id="PF00033">
    <property type="entry name" value="Cytochrome_B"/>
    <property type="match status" value="1"/>
</dbReference>
<dbReference type="Pfam" id="PF00032">
    <property type="entry name" value="Cytochrom_B_C"/>
    <property type="match status" value="1"/>
</dbReference>
<name>A0A1E3W6T5_9HYPH</name>
<keyword evidence="8 15" id="KW-0812">Transmembrane</keyword>
<dbReference type="GO" id="GO:0022904">
    <property type="term" value="P:respiratory electron transport chain"/>
    <property type="evidence" value="ECO:0007669"/>
    <property type="project" value="InterPro"/>
</dbReference>
<feature type="transmembrane region" description="Helical" evidence="16">
    <location>
        <begin position="367"/>
        <end position="393"/>
    </location>
</feature>
<keyword evidence="7 15" id="KW-0679">Respiratory chain</keyword>
<evidence type="ECO:0000313" key="21">
    <source>
        <dbReference type="Proteomes" id="UP000094472"/>
    </source>
</evidence>
<dbReference type="Gene3D" id="1.20.810.10">
    <property type="entry name" value="Cytochrome Bc1 Complex, Chain C"/>
    <property type="match status" value="1"/>
</dbReference>
<evidence type="ECO:0000256" key="10">
    <source>
        <dbReference type="ARBA" id="ARBA00022982"/>
    </source>
</evidence>
<evidence type="ECO:0000256" key="14">
    <source>
        <dbReference type="PIRSR" id="PIRSR602326-1"/>
    </source>
</evidence>
<dbReference type="InterPro" id="IPR016174">
    <property type="entry name" value="Di-haem_cyt_TM"/>
</dbReference>
<dbReference type="AlphaFoldDB" id="A0A1E3W6T5"/>
<feature type="transmembrane region" description="Helical" evidence="16">
    <location>
        <begin position="126"/>
        <end position="148"/>
    </location>
</feature>
<feature type="domain" description="Cytochrome b/b6 N-terminal region profile" evidence="17">
    <location>
        <begin position="13"/>
        <end position="228"/>
    </location>
</feature>
<evidence type="ECO:0000256" key="9">
    <source>
        <dbReference type="ARBA" id="ARBA00022723"/>
    </source>
</evidence>
<keyword evidence="12 14" id="KW-0408">Iron</keyword>
<feature type="binding site" description="covalent" evidence="14">
    <location>
        <position position="495"/>
    </location>
    <ligand>
        <name>heme c</name>
        <dbReference type="ChEBI" id="CHEBI:61717"/>
    </ligand>
</feature>
<dbReference type="PROSITE" id="PS51002">
    <property type="entry name" value="CYTB_NTER"/>
    <property type="match status" value="1"/>
</dbReference>
<dbReference type="FunFam" id="1.20.810.10:FF:000004">
    <property type="entry name" value="Cytochrome b"/>
    <property type="match status" value="1"/>
</dbReference>
<evidence type="ECO:0000256" key="3">
    <source>
        <dbReference type="ARBA" id="ARBA00011649"/>
    </source>
</evidence>
<dbReference type="InterPro" id="IPR048260">
    <property type="entry name" value="Cytochrome_b_C_euk/bac"/>
</dbReference>
<feature type="transmembrane region" description="Helical" evidence="16">
    <location>
        <begin position="90"/>
        <end position="111"/>
    </location>
</feature>
<evidence type="ECO:0000256" key="7">
    <source>
        <dbReference type="ARBA" id="ARBA00022660"/>
    </source>
</evidence>
<feature type="transmembrane region" description="Helical" evidence="16">
    <location>
        <begin position="662"/>
        <end position="680"/>
    </location>
</feature>
<dbReference type="InterPro" id="IPR009056">
    <property type="entry name" value="Cyt_c-like_dom"/>
</dbReference>
<dbReference type="Gene3D" id="1.10.760.10">
    <property type="entry name" value="Cytochrome c-like domain"/>
    <property type="match status" value="1"/>
</dbReference>
<feature type="transmembrane region" description="Helical" evidence="16">
    <location>
        <begin position="250"/>
        <end position="267"/>
    </location>
</feature>
<keyword evidence="5 15" id="KW-0813">Transport</keyword>
<dbReference type="Proteomes" id="UP000094472">
    <property type="component" value="Unassembled WGS sequence"/>
</dbReference>
<proteinExistence type="inferred from homology"/>
<evidence type="ECO:0000256" key="5">
    <source>
        <dbReference type="ARBA" id="ARBA00022448"/>
    </source>
</evidence>
<dbReference type="InterPro" id="IPR036909">
    <property type="entry name" value="Cyt_c-like_dom_sf"/>
</dbReference>
<keyword evidence="6 14" id="KW-0349">Heme</keyword>
<feature type="domain" description="Cytochrome b/b6 C-terminal region profile" evidence="18">
    <location>
        <begin position="231"/>
        <end position="401"/>
    </location>
</feature>
<dbReference type="EMBL" id="LPWF01000007">
    <property type="protein sequence ID" value="ODS01450.1"/>
    <property type="molecule type" value="Genomic_DNA"/>
</dbReference>
<dbReference type="InterPro" id="IPR036150">
    <property type="entry name" value="Cyt_b/b6_C_sf"/>
</dbReference>
<dbReference type="SUPFAM" id="SSF81342">
    <property type="entry name" value="Transmembrane di-heme cytochromes"/>
    <property type="match status" value="1"/>
</dbReference>
<accession>A0A1E3W6T5</accession>
<dbReference type="Pfam" id="PF02167">
    <property type="entry name" value="Cytochrom_C1"/>
    <property type="match status" value="1"/>
</dbReference>
<dbReference type="PROSITE" id="PS51003">
    <property type="entry name" value="CYTB_CTER"/>
    <property type="match status" value="1"/>
</dbReference>
<feature type="binding site" description="covalent" evidence="14">
    <location>
        <position position="492"/>
    </location>
    <ligand>
        <name>heme c</name>
        <dbReference type="ChEBI" id="CHEBI:61717"/>
    </ligand>
</feature>
<comment type="cofactor">
    <cofactor evidence="14">
        <name>heme c</name>
        <dbReference type="ChEBI" id="CHEBI:61717"/>
    </cofactor>
    <text evidence="14">Binds 1 heme c group covalently per subunit.</text>
</comment>
<dbReference type="OrthoDB" id="9804503at2"/>
<dbReference type="Gene3D" id="1.20.5.100">
    <property type="entry name" value="Cytochrome c1, transmembrane anchor, C-terminal"/>
    <property type="match status" value="1"/>
</dbReference>
<dbReference type="InterPro" id="IPR048259">
    <property type="entry name" value="Cytochrome_b_N_euk/bac"/>
</dbReference>
<dbReference type="InterPro" id="IPR005797">
    <property type="entry name" value="Cyt_b/b6_N"/>
</dbReference>
<keyword evidence="9 14" id="KW-0479">Metal-binding</keyword>
<reference evidence="20 21" key="1">
    <citation type="journal article" date="2016" name="Environ. Microbiol.">
        <title>New Methyloceanibacter diversity from North Sea sediments includes methanotroph containing solely the soluble methane monooxygenase.</title>
        <authorList>
            <person name="Vekeman B."/>
            <person name="Kerckhof F.M."/>
            <person name="Cremers G."/>
            <person name="de Vos P."/>
            <person name="Vandamme P."/>
            <person name="Boon N."/>
            <person name="Op den Camp H.J."/>
            <person name="Heylen K."/>
        </authorList>
    </citation>
    <scope>NUCLEOTIDE SEQUENCE [LARGE SCALE GENOMIC DNA]</scope>
    <source>
        <strain evidence="20 21">R-67175</strain>
    </source>
</reference>
<dbReference type="STRING" id="1774969.AUC69_06830"/>
<feature type="transmembrane region" description="Helical" evidence="16">
    <location>
        <begin position="155"/>
        <end position="179"/>
    </location>
</feature>
<dbReference type="GO" id="GO:0020037">
    <property type="term" value="F:heme binding"/>
    <property type="evidence" value="ECO:0007669"/>
    <property type="project" value="InterPro"/>
</dbReference>
<feature type="transmembrane region" description="Helical" evidence="16">
    <location>
        <begin position="199"/>
        <end position="219"/>
    </location>
</feature>
<evidence type="ECO:0000259" key="17">
    <source>
        <dbReference type="PROSITE" id="PS51002"/>
    </source>
</evidence>
<gene>
    <name evidence="20" type="ORF">AUC69_06830</name>
</gene>
<organism evidence="20 21">
    <name type="scientific">Methyloceanibacter superfactus</name>
    <dbReference type="NCBI Taxonomy" id="1774969"/>
    <lineage>
        <taxon>Bacteria</taxon>
        <taxon>Pseudomonadati</taxon>
        <taxon>Pseudomonadota</taxon>
        <taxon>Alphaproteobacteria</taxon>
        <taxon>Hyphomicrobiales</taxon>
        <taxon>Hyphomicrobiaceae</taxon>
        <taxon>Methyloceanibacter</taxon>
    </lineage>
</organism>
<protein>
    <recommendedName>
        <fullName evidence="4 15">Cytochrome b</fullName>
    </recommendedName>
</protein>
<evidence type="ECO:0000256" key="2">
    <source>
        <dbReference type="ARBA" id="ARBA00004141"/>
    </source>
</evidence>
<comment type="subcellular location">
    <subcellularLocation>
        <location evidence="2">Membrane</location>
        <topology evidence="2">Multi-pass membrane protein</topology>
    </subcellularLocation>
</comment>